<evidence type="ECO:0008006" key="3">
    <source>
        <dbReference type="Google" id="ProtNLM"/>
    </source>
</evidence>
<sequence length="363" mass="39369">MYFKERLDRKFGVIAEAERFGAALVAVNEERGEVAEYLFRNGTGRHFYAEGHSKGPMDGLHVHPGEHHAILPCGAPAPAAFLPAQGSWCSSDAMLARTLDQLEGTLALRRLNWNWYTTRGGRSYYPAKWGVQLRPLASGAHLIVRGIQGGVFDVTTVVGISSFLRIAWAIQSALHNAPLGAPAHESYPSAFGELAYQRLYDEVRWIDTAPAYDVASALNSLFSPLAGDEVTLGEVSAKRAKLVREALPASEMNARILGVLGSGGALQLTKALVLTPTHGFLRYEFVEGGVRRSFPWSDVIAADAASDEGDVFLLCKRLGWIPIPGCGRAREVANAFQTLIAIMQQFGQAFSDQPAEVDMVGLT</sequence>
<accession>A0ABZ2K7T6</accession>
<evidence type="ECO:0000313" key="1">
    <source>
        <dbReference type="EMBL" id="WXA94709.1"/>
    </source>
</evidence>
<dbReference type="EMBL" id="CP089982">
    <property type="protein sequence ID" value="WXA94709.1"/>
    <property type="molecule type" value="Genomic_DNA"/>
</dbReference>
<organism evidence="1 2">
    <name type="scientific">Pendulispora brunnea</name>
    <dbReference type="NCBI Taxonomy" id="2905690"/>
    <lineage>
        <taxon>Bacteria</taxon>
        <taxon>Pseudomonadati</taxon>
        <taxon>Myxococcota</taxon>
        <taxon>Myxococcia</taxon>
        <taxon>Myxococcales</taxon>
        <taxon>Sorangiineae</taxon>
        <taxon>Pendulisporaceae</taxon>
        <taxon>Pendulispora</taxon>
    </lineage>
</organism>
<dbReference type="RefSeq" id="WP_394845320.1">
    <property type="nucleotide sequence ID" value="NZ_CP089982.1"/>
</dbReference>
<keyword evidence="2" id="KW-1185">Reference proteome</keyword>
<protein>
    <recommendedName>
        <fullName evidence="3">PRTRC system protein F</fullName>
    </recommendedName>
</protein>
<dbReference type="Proteomes" id="UP001379533">
    <property type="component" value="Chromosome"/>
</dbReference>
<reference evidence="1 2" key="1">
    <citation type="submission" date="2021-12" db="EMBL/GenBank/DDBJ databases">
        <title>Discovery of the Pendulisporaceae a myxobacterial family with distinct sporulation behavior and unique specialized metabolism.</title>
        <authorList>
            <person name="Garcia R."/>
            <person name="Popoff A."/>
            <person name="Bader C.D."/>
            <person name="Loehr J."/>
            <person name="Walesch S."/>
            <person name="Walt C."/>
            <person name="Boldt J."/>
            <person name="Bunk B."/>
            <person name="Haeckl F.J.F.P.J."/>
            <person name="Gunesch A.P."/>
            <person name="Birkelbach J."/>
            <person name="Nuebel U."/>
            <person name="Pietschmann T."/>
            <person name="Bach T."/>
            <person name="Mueller R."/>
        </authorList>
    </citation>
    <scope>NUCLEOTIDE SEQUENCE [LARGE SCALE GENOMIC DNA]</scope>
    <source>
        <strain evidence="1 2">MSr12523</strain>
    </source>
</reference>
<proteinExistence type="predicted"/>
<name>A0ABZ2K7T6_9BACT</name>
<gene>
    <name evidence="1" type="ORF">LZC95_50860</name>
</gene>
<evidence type="ECO:0000313" key="2">
    <source>
        <dbReference type="Proteomes" id="UP001379533"/>
    </source>
</evidence>